<dbReference type="AlphaFoldDB" id="A0A5B8Z7R4"/>
<dbReference type="PANTHER" id="PTHR12418:SF19">
    <property type="entry name" value="ACYL-COENZYME A THIOESTERASE THEM4"/>
    <property type="match status" value="1"/>
</dbReference>
<protein>
    <recommendedName>
        <fullName evidence="17">Acyl-coenzyme A thioesterase THEM4</fullName>
        <ecNumber evidence="16">3.1.2.2</ecNumber>
    </recommendedName>
    <alternativeName>
        <fullName evidence="18">Thioesterase superfamily member 4</fullName>
    </alternativeName>
</protein>
<comment type="catalytic activity">
    <reaction evidence="21">
        <text>decanoyl-CoA + H2O = decanoate + CoA + H(+)</text>
        <dbReference type="Rhea" id="RHEA:40059"/>
        <dbReference type="ChEBI" id="CHEBI:15377"/>
        <dbReference type="ChEBI" id="CHEBI:15378"/>
        <dbReference type="ChEBI" id="CHEBI:27689"/>
        <dbReference type="ChEBI" id="CHEBI:57287"/>
        <dbReference type="ChEBI" id="CHEBI:61430"/>
    </reaction>
    <physiologicalReaction direction="left-to-right" evidence="21">
        <dbReference type="Rhea" id="RHEA:40060"/>
    </physiologicalReaction>
</comment>
<evidence type="ECO:0000256" key="8">
    <source>
        <dbReference type="ARBA" id="ARBA00022832"/>
    </source>
</evidence>
<keyword evidence="26" id="KW-1185">Reference proteome</keyword>
<evidence type="ECO:0000256" key="7">
    <source>
        <dbReference type="ARBA" id="ARBA00022801"/>
    </source>
</evidence>
<dbReference type="EMBL" id="CP042593">
    <property type="protein sequence ID" value="QED47416.1"/>
    <property type="molecule type" value="Genomic_DNA"/>
</dbReference>
<proteinExistence type="inferred from homology"/>
<evidence type="ECO:0000256" key="6">
    <source>
        <dbReference type="ARBA" id="ARBA00022703"/>
    </source>
</evidence>
<evidence type="ECO:0000256" key="13">
    <source>
        <dbReference type="ARBA" id="ARBA00035852"/>
    </source>
</evidence>
<keyword evidence="11" id="KW-0472">Membrane</keyword>
<dbReference type="Gene3D" id="3.10.129.10">
    <property type="entry name" value="Hotdog Thioesterase"/>
    <property type="match status" value="1"/>
</dbReference>
<keyword evidence="5" id="KW-0963">Cytoplasm</keyword>
<keyword evidence="6" id="KW-0053">Apoptosis</keyword>
<evidence type="ECO:0000259" key="24">
    <source>
        <dbReference type="Pfam" id="PF03061"/>
    </source>
</evidence>
<dbReference type="InterPro" id="IPR003736">
    <property type="entry name" value="PAAI_dom"/>
</dbReference>
<dbReference type="SUPFAM" id="SSF54637">
    <property type="entry name" value="Thioesterase/thiol ester dehydrase-isomerase"/>
    <property type="match status" value="1"/>
</dbReference>
<comment type="catalytic activity">
    <reaction evidence="20">
        <text>hexadecanoyl-CoA + H2O = hexadecanoate + CoA + H(+)</text>
        <dbReference type="Rhea" id="RHEA:16645"/>
        <dbReference type="ChEBI" id="CHEBI:7896"/>
        <dbReference type="ChEBI" id="CHEBI:15377"/>
        <dbReference type="ChEBI" id="CHEBI:15378"/>
        <dbReference type="ChEBI" id="CHEBI:57287"/>
        <dbReference type="ChEBI" id="CHEBI:57379"/>
        <dbReference type="EC" id="3.1.2.2"/>
    </reaction>
    <physiologicalReaction direction="left-to-right" evidence="20">
        <dbReference type="Rhea" id="RHEA:16646"/>
    </physiologicalReaction>
</comment>
<evidence type="ECO:0000256" key="1">
    <source>
        <dbReference type="ARBA" id="ARBA00004170"/>
    </source>
</evidence>
<evidence type="ECO:0000256" key="10">
    <source>
        <dbReference type="ARBA" id="ARBA00023098"/>
    </source>
</evidence>
<dbReference type="KEGG" id="bda:FSZ17_09215"/>
<comment type="catalytic activity">
    <reaction evidence="13">
        <text>(5Z,8Z,11Z,14Z)-eicosatetraenoyl-CoA + H2O = (5Z,8Z,11Z,14Z)-eicosatetraenoate + CoA + H(+)</text>
        <dbReference type="Rhea" id="RHEA:40151"/>
        <dbReference type="ChEBI" id="CHEBI:15377"/>
        <dbReference type="ChEBI" id="CHEBI:15378"/>
        <dbReference type="ChEBI" id="CHEBI:32395"/>
        <dbReference type="ChEBI" id="CHEBI:57287"/>
        <dbReference type="ChEBI" id="CHEBI:57368"/>
    </reaction>
    <physiologicalReaction direction="left-to-right" evidence="13">
        <dbReference type="Rhea" id="RHEA:40152"/>
    </physiologicalReaction>
</comment>
<evidence type="ECO:0000256" key="9">
    <source>
        <dbReference type="ARBA" id="ARBA00022946"/>
    </source>
</evidence>
<evidence type="ECO:0000313" key="26">
    <source>
        <dbReference type="Proteomes" id="UP000321555"/>
    </source>
</evidence>
<keyword evidence="4" id="KW-1003">Cell membrane</keyword>
<keyword evidence="8" id="KW-0276">Fatty acid metabolism</keyword>
<name>A0A5B8Z7R4_CYTDA</name>
<evidence type="ECO:0000256" key="18">
    <source>
        <dbReference type="ARBA" id="ARBA00043210"/>
    </source>
</evidence>
<dbReference type="GO" id="GO:0016289">
    <property type="term" value="F:acyl-CoA hydrolase activity"/>
    <property type="evidence" value="ECO:0007669"/>
    <property type="project" value="UniProtKB-ARBA"/>
</dbReference>
<dbReference type="Pfam" id="PF03061">
    <property type="entry name" value="4HBT"/>
    <property type="match status" value="1"/>
</dbReference>
<evidence type="ECO:0000256" key="20">
    <source>
        <dbReference type="ARBA" id="ARBA00047734"/>
    </source>
</evidence>
<evidence type="ECO:0000256" key="16">
    <source>
        <dbReference type="ARBA" id="ARBA00038848"/>
    </source>
</evidence>
<dbReference type="InterPro" id="IPR052365">
    <property type="entry name" value="THEM4/THEM5_acyl-CoA_thioest"/>
</dbReference>
<keyword evidence="12" id="KW-0966">Cell projection</keyword>
<dbReference type="RefSeq" id="WP_057769595.1">
    <property type="nucleotide sequence ID" value="NZ_CP042593.1"/>
</dbReference>
<evidence type="ECO:0000256" key="5">
    <source>
        <dbReference type="ARBA" id="ARBA00022490"/>
    </source>
</evidence>
<dbReference type="PANTHER" id="PTHR12418">
    <property type="entry name" value="ACYL-COENZYME A THIOESTERASE THEM4"/>
    <property type="match status" value="1"/>
</dbReference>
<comment type="catalytic activity">
    <reaction evidence="14">
        <text>(9Z)-octadecenoyl-CoA + H2O = (9Z)-octadecenoate + CoA + H(+)</text>
        <dbReference type="Rhea" id="RHEA:40139"/>
        <dbReference type="ChEBI" id="CHEBI:15377"/>
        <dbReference type="ChEBI" id="CHEBI:15378"/>
        <dbReference type="ChEBI" id="CHEBI:30823"/>
        <dbReference type="ChEBI" id="CHEBI:57287"/>
        <dbReference type="ChEBI" id="CHEBI:57387"/>
    </reaction>
    <physiologicalReaction direction="left-to-right" evidence="14">
        <dbReference type="Rhea" id="RHEA:40140"/>
    </physiologicalReaction>
</comment>
<keyword evidence="10" id="KW-0443">Lipid metabolism</keyword>
<keyword evidence="7" id="KW-0378">Hydrolase</keyword>
<dbReference type="Proteomes" id="UP000321555">
    <property type="component" value="Chromosome"/>
</dbReference>
<comment type="catalytic activity">
    <reaction evidence="19">
        <text>octanoyl-CoA + H2O = octanoate + CoA + H(+)</text>
        <dbReference type="Rhea" id="RHEA:30143"/>
        <dbReference type="ChEBI" id="CHEBI:15377"/>
        <dbReference type="ChEBI" id="CHEBI:15378"/>
        <dbReference type="ChEBI" id="CHEBI:25646"/>
        <dbReference type="ChEBI" id="CHEBI:57287"/>
        <dbReference type="ChEBI" id="CHEBI:57386"/>
    </reaction>
    <physiologicalReaction direction="left-to-right" evidence="19">
        <dbReference type="Rhea" id="RHEA:30144"/>
    </physiologicalReaction>
</comment>
<dbReference type="GO" id="GO:0006631">
    <property type="term" value="P:fatty acid metabolic process"/>
    <property type="evidence" value="ECO:0007669"/>
    <property type="project" value="UniProtKB-KW"/>
</dbReference>
<evidence type="ECO:0000256" key="4">
    <source>
        <dbReference type="ARBA" id="ARBA00022475"/>
    </source>
</evidence>
<evidence type="ECO:0000256" key="23">
    <source>
        <dbReference type="ARBA" id="ARBA00048180"/>
    </source>
</evidence>
<evidence type="ECO:0000256" key="14">
    <source>
        <dbReference type="ARBA" id="ARBA00037002"/>
    </source>
</evidence>
<dbReference type="OrthoDB" id="2139465at2"/>
<dbReference type="NCBIfam" id="TIGR00369">
    <property type="entry name" value="unchar_dom_1"/>
    <property type="match status" value="1"/>
</dbReference>
<dbReference type="STRING" id="1742359.GCA_001439625_00284"/>
<evidence type="ECO:0000256" key="21">
    <source>
        <dbReference type="ARBA" id="ARBA00047969"/>
    </source>
</evidence>
<evidence type="ECO:0000256" key="22">
    <source>
        <dbReference type="ARBA" id="ARBA00048074"/>
    </source>
</evidence>
<evidence type="ECO:0000256" key="2">
    <source>
        <dbReference type="ARBA" id="ARBA00004496"/>
    </source>
</evidence>
<evidence type="ECO:0000256" key="12">
    <source>
        <dbReference type="ARBA" id="ARBA00023273"/>
    </source>
</evidence>
<dbReference type="EC" id="3.1.2.2" evidence="16"/>
<gene>
    <name evidence="25" type="ORF">FSZ17_09215</name>
</gene>
<evidence type="ECO:0000256" key="3">
    <source>
        <dbReference type="ARBA" id="ARBA00004632"/>
    </source>
</evidence>
<feature type="domain" description="Thioesterase" evidence="24">
    <location>
        <begin position="73"/>
        <end position="148"/>
    </location>
</feature>
<dbReference type="CDD" id="cd03443">
    <property type="entry name" value="PaaI_thioesterase"/>
    <property type="match status" value="1"/>
</dbReference>
<evidence type="ECO:0000256" key="11">
    <source>
        <dbReference type="ARBA" id="ARBA00023136"/>
    </source>
</evidence>
<dbReference type="GO" id="GO:0005737">
    <property type="term" value="C:cytoplasm"/>
    <property type="evidence" value="ECO:0007669"/>
    <property type="project" value="UniProtKB-SubCell"/>
</dbReference>
<comment type="similarity">
    <text evidence="15">Belongs to the THEM4/THEM5 thioesterase family.</text>
</comment>
<evidence type="ECO:0000256" key="17">
    <source>
        <dbReference type="ARBA" id="ARBA00040123"/>
    </source>
</evidence>
<evidence type="ECO:0000313" key="25">
    <source>
        <dbReference type="EMBL" id="QED47416.1"/>
    </source>
</evidence>
<reference evidence="26" key="1">
    <citation type="submission" date="2019-08" db="EMBL/GenBank/DDBJ databases">
        <authorList>
            <person name="Zheng X."/>
        </authorList>
    </citation>
    <scope>NUCLEOTIDE SEQUENCE [LARGE SCALE GENOMIC DNA]</scope>
    <source>
        <strain evidence="26">FJAT-25496</strain>
    </source>
</reference>
<dbReference type="GO" id="GO:0016020">
    <property type="term" value="C:membrane"/>
    <property type="evidence" value="ECO:0007669"/>
    <property type="project" value="UniProtKB-SubCell"/>
</dbReference>
<comment type="catalytic activity">
    <reaction evidence="23">
        <text>tetradecanoyl-CoA + H2O = tetradecanoate + CoA + H(+)</text>
        <dbReference type="Rhea" id="RHEA:40119"/>
        <dbReference type="ChEBI" id="CHEBI:15377"/>
        <dbReference type="ChEBI" id="CHEBI:15378"/>
        <dbReference type="ChEBI" id="CHEBI:30807"/>
        <dbReference type="ChEBI" id="CHEBI:57287"/>
        <dbReference type="ChEBI" id="CHEBI:57385"/>
    </reaction>
    <physiologicalReaction direction="left-to-right" evidence="23">
        <dbReference type="Rhea" id="RHEA:40120"/>
    </physiologicalReaction>
</comment>
<comment type="catalytic activity">
    <reaction evidence="22">
        <text>dodecanoyl-CoA + H2O = dodecanoate + CoA + H(+)</text>
        <dbReference type="Rhea" id="RHEA:30135"/>
        <dbReference type="ChEBI" id="CHEBI:15377"/>
        <dbReference type="ChEBI" id="CHEBI:15378"/>
        <dbReference type="ChEBI" id="CHEBI:18262"/>
        <dbReference type="ChEBI" id="CHEBI:57287"/>
        <dbReference type="ChEBI" id="CHEBI:57375"/>
    </reaction>
    <physiologicalReaction direction="left-to-right" evidence="22">
        <dbReference type="Rhea" id="RHEA:30136"/>
    </physiologicalReaction>
</comment>
<sequence length="163" mass="17912">MNKHLNELFKACIENATEEELEVLTSVLSGFQKKQKQINSSYIGGLLHMERTIHDEICELTVPLSPLLHNSLGIVHGGMTATVIDSAMGTLANSLLPDGFSAVTTQLNIHYLSIGNGEFLQCKAHIDHKGTKTMVISADVYRSDKKKIAQATGSFFIIKKKNQ</sequence>
<dbReference type="InterPro" id="IPR006683">
    <property type="entry name" value="Thioestr_dom"/>
</dbReference>
<dbReference type="InterPro" id="IPR029069">
    <property type="entry name" value="HotDog_dom_sf"/>
</dbReference>
<accession>A0A5B8Z7R4</accession>
<organism evidence="25 26">
    <name type="scientific">Cytobacillus dafuensis</name>
    <name type="common">Bacillus dafuensis</name>
    <dbReference type="NCBI Taxonomy" id="1742359"/>
    <lineage>
        <taxon>Bacteria</taxon>
        <taxon>Bacillati</taxon>
        <taxon>Bacillota</taxon>
        <taxon>Bacilli</taxon>
        <taxon>Bacillales</taxon>
        <taxon>Bacillaceae</taxon>
        <taxon>Cytobacillus</taxon>
    </lineage>
</organism>
<evidence type="ECO:0000256" key="15">
    <source>
        <dbReference type="ARBA" id="ARBA00038456"/>
    </source>
</evidence>
<comment type="subcellular location">
    <subcellularLocation>
        <location evidence="3">Cell projection</location>
        <location evidence="3">Ruffle membrane</location>
    </subcellularLocation>
    <subcellularLocation>
        <location evidence="2">Cytoplasm</location>
    </subcellularLocation>
    <subcellularLocation>
        <location evidence="1">Membrane</location>
        <topology evidence="1">Peripheral membrane protein</topology>
    </subcellularLocation>
</comment>
<evidence type="ECO:0000256" key="19">
    <source>
        <dbReference type="ARBA" id="ARBA00047588"/>
    </source>
</evidence>
<keyword evidence="9" id="KW-0809">Transit peptide</keyword>